<feature type="compositionally biased region" description="Basic and acidic residues" evidence="1">
    <location>
        <begin position="158"/>
        <end position="174"/>
    </location>
</feature>
<feature type="compositionally biased region" description="Low complexity" evidence="1">
    <location>
        <begin position="30"/>
        <end position="44"/>
    </location>
</feature>
<evidence type="ECO:0000256" key="1">
    <source>
        <dbReference type="SAM" id="MobiDB-lite"/>
    </source>
</evidence>
<dbReference type="Proteomes" id="UP001165082">
    <property type="component" value="Unassembled WGS sequence"/>
</dbReference>
<keyword evidence="3" id="KW-1185">Reference proteome</keyword>
<reference evidence="2" key="1">
    <citation type="submission" date="2022-07" db="EMBL/GenBank/DDBJ databases">
        <title>Genome analysis of Parmales, a sister group of diatoms, reveals the evolutionary specialization of diatoms from phago-mixotrophs to photoautotrophs.</title>
        <authorList>
            <person name="Ban H."/>
            <person name="Sato S."/>
            <person name="Yoshikawa S."/>
            <person name="Kazumasa Y."/>
            <person name="Nakamura Y."/>
            <person name="Ichinomiya M."/>
            <person name="Saitoh K."/>
            <person name="Sato N."/>
            <person name="Blanc-Mathieu R."/>
            <person name="Endo H."/>
            <person name="Kuwata A."/>
            <person name="Ogata H."/>
        </authorList>
    </citation>
    <scope>NUCLEOTIDE SEQUENCE</scope>
</reference>
<feature type="compositionally biased region" description="Basic residues" evidence="1">
    <location>
        <begin position="147"/>
        <end position="157"/>
    </location>
</feature>
<evidence type="ECO:0000313" key="3">
    <source>
        <dbReference type="Proteomes" id="UP001165082"/>
    </source>
</evidence>
<name>A0A9W6ZNQ5_9STRA</name>
<proteinExistence type="predicted"/>
<dbReference type="OrthoDB" id="230627at2759"/>
<gene>
    <name evidence="2" type="ORF">TrRE_jg1218</name>
</gene>
<accession>A0A9W6ZNQ5</accession>
<protein>
    <submittedName>
        <fullName evidence="2">Uncharacterized protein</fullName>
    </submittedName>
</protein>
<feature type="region of interest" description="Disordered" evidence="1">
    <location>
        <begin position="28"/>
        <end position="49"/>
    </location>
</feature>
<dbReference type="EMBL" id="BRXZ01004795">
    <property type="protein sequence ID" value="GMH55331.1"/>
    <property type="molecule type" value="Genomic_DNA"/>
</dbReference>
<evidence type="ECO:0000313" key="2">
    <source>
        <dbReference type="EMBL" id="GMH55331.1"/>
    </source>
</evidence>
<dbReference type="AlphaFoldDB" id="A0A9W6ZNQ5"/>
<sequence length="174" mass="20287">IKFDNLIWNGSPEQIEKDIAKVAYQKSIERQSSQGQTKKSGSRSATTVKKVEIRNKENYEKRKDQTLKCGGCTGDIRLHNFAKRFQSHMRQANYKCYDAAIDEGKYSTDDFLRVKKVTYNNTEKKMLTKEEFKMVCVEAQNVTKKKNEKYRLEKKRKKEEAAAEKQGAEKKSKE</sequence>
<organism evidence="2 3">
    <name type="scientific">Triparma retinervis</name>
    <dbReference type="NCBI Taxonomy" id="2557542"/>
    <lineage>
        <taxon>Eukaryota</taxon>
        <taxon>Sar</taxon>
        <taxon>Stramenopiles</taxon>
        <taxon>Ochrophyta</taxon>
        <taxon>Bolidophyceae</taxon>
        <taxon>Parmales</taxon>
        <taxon>Triparmaceae</taxon>
        <taxon>Triparma</taxon>
    </lineage>
</organism>
<feature type="region of interest" description="Disordered" evidence="1">
    <location>
        <begin position="147"/>
        <end position="174"/>
    </location>
</feature>
<comment type="caution">
    <text evidence="2">The sequence shown here is derived from an EMBL/GenBank/DDBJ whole genome shotgun (WGS) entry which is preliminary data.</text>
</comment>
<feature type="non-terminal residue" evidence="2">
    <location>
        <position position="1"/>
    </location>
</feature>